<reference evidence="6 7" key="1">
    <citation type="submission" date="2019-06" db="EMBL/GenBank/DDBJ databases">
        <title>The draft genome of Rhizobium smilacinae PTYR-5.</title>
        <authorList>
            <person name="Liu L."/>
            <person name="Li L."/>
            <person name="Zhang X."/>
        </authorList>
    </citation>
    <scope>NUCLEOTIDE SEQUENCE [LARGE SCALE GENOMIC DNA]</scope>
    <source>
        <strain evidence="6 7">PTYR-5</strain>
    </source>
</reference>
<evidence type="ECO:0000256" key="4">
    <source>
        <dbReference type="PROSITE-ProRule" id="PRU00335"/>
    </source>
</evidence>
<gene>
    <name evidence="6" type="ORF">FHP24_24385</name>
</gene>
<dbReference type="PANTHER" id="PTHR30055:SF234">
    <property type="entry name" value="HTH-TYPE TRANSCRIPTIONAL REGULATOR BETI"/>
    <property type="match status" value="1"/>
</dbReference>
<evidence type="ECO:0000313" key="6">
    <source>
        <dbReference type="EMBL" id="TNM60934.1"/>
    </source>
</evidence>
<name>A0A5C4XES3_9HYPH</name>
<dbReference type="Pfam" id="PF00440">
    <property type="entry name" value="TetR_N"/>
    <property type="match status" value="1"/>
</dbReference>
<dbReference type="GO" id="GO:0000976">
    <property type="term" value="F:transcription cis-regulatory region binding"/>
    <property type="evidence" value="ECO:0007669"/>
    <property type="project" value="TreeGrafter"/>
</dbReference>
<dbReference type="GO" id="GO:0003700">
    <property type="term" value="F:DNA-binding transcription factor activity"/>
    <property type="evidence" value="ECO:0007669"/>
    <property type="project" value="TreeGrafter"/>
</dbReference>
<comment type="caution">
    <text evidence="6">The sequence shown here is derived from an EMBL/GenBank/DDBJ whole genome shotgun (WGS) entry which is preliminary data.</text>
</comment>
<dbReference type="RefSeq" id="WP_139678928.1">
    <property type="nucleotide sequence ID" value="NZ_VDMN01000007.1"/>
</dbReference>
<feature type="DNA-binding region" description="H-T-H motif" evidence="4">
    <location>
        <begin position="39"/>
        <end position="58"/>
    </location>
</feature>
<dbReference type="Proteomes" id="UP000311605">
    <property type="component" value="Unassembled WGS sequence"/>
</dbReference>
<dbReference type="InterPro" id="IPR001647">
    <property type="entry name" value="HTH_TetR"/>
</dbReference>
<organism evidence="6 7">
    <name type="scientific">Aliirhizobium smilacinae</name>
    <dbReference type="NCBI Taxonomy" id="1395944"/>
    <lineage>
        <taxon>Bacteria</taxon>
        <taxon>Pseudomonadati</taxon>
        <taxon>Pseudomonadota</taxon>
        <taxon>Alphaproteobacteria</taxon>
        <taxon>Hyphomicrobiales</taxon>
        <taxon>Rhizobiaceae</taxon>
        <taxon>Aliirhizobium</taxon>
    </lineage>
</organism>
<dbReference type="OrthoDB" id="3217159at2"/>
<dbReference type="AlphaFoldDB" id="A0A5C4XES3"/>
<sequence length="200" mass="22373">MTGQVLRETKFERINQKKRTRAELLRTARQMIEQGTSFSVADVADASGISRATAYRYFSKPDDMLREAVLDAVAEQVHLSEETARTGTVEQRLDEMVGRIFRMVAENESVFRAFLAAAVTNDQIPRTGRRIPWLSQALQPIEERLSKSAYEELLAGLSLLTGIEAIVVLRDVCAMDIGRAEQIVRWSAQAMLAKALAEAE</sequence>
<dbReference type="SUPFAM" id="SSF46689">
    <property type="entry name" value="Homeodomain-like"/>
    <property type="match status" value="1"/>
</dbReference>
<evidence type="ECO:0000256" key="3">
    <source>
        <dbReference type="ARBA" id="ARBA00023163"/>
    </source>
</evidence>
<keyword evidence="3" id="KW-0804">Transcription</keyword>
<keyword evidence="7" id="KW-1185">Reference proteome</keyword>
<dbReference type="PANTHER" id="PTHR30055">
    <property type="entry name" value="HTH-TYPE TRANSCRIPTIONAL REGULATOR RUTR"/>
    <property type="match status" value="1"/>
</dbReference>
<proteinExistence type="predicted"/>
<evidence type="ECO:0000313" key="7">
    <source>
        <dbReference type="Proteomes" id="UP000311605"/>
    </source>
</evidence>
<feature type="domain" description="HTH tetR-type" evidence="5">
    <location>
        <begin position="18"/>
        <end position="76"/>
    </location>
</feature>
<evidence type="ECO:0000256" key="2">
    <source>
        <dbReference type="ARBA" id="ARBA00023125"/>
    </source>
</evidence>
<evidence type="ECO:0000256" key="1">
    <source>
        <dbReference type="ARBA" id="ARBA00023015"/>
    </source>
</evidence>
<dbReference type="InterPro" id="IPR050109">
    <property type="entry name" value="HTH-type_TetR-like_transc_reg"/>
</dbReference>
<dbReference type="InterPro" id="IPR009057">
    <property type="entry name" value="Homeodomain-like_sf"/>
</dbReference>
<dbReference type="Gene3D" id="1.10.357.10">
    <property type="entry name" value="Tetracycline Repressor, domain 2"/>
    <property type="match status" value="1"/>
</dbReference>
<dbReference type="EMBL" id="VDMN01000007">
    <property type="protein sequence ID" value="TNM60934.1"/>
    <property type="molecule type" value="Genomic_DNA"/>
</dbReference>
<keyword evidence="2 4" id="KW-0238">DNA-binding</keyword>
<dbReference type="PROSITE" id="PS50977">
    <property type="entry name" value="HTH_TETR_2"/>
    <property type="match status" value="1"/>
</dbReference>
<accession>A0A5C4XES3</accession>
<evidence type="ECO:0000259" key="5">
    <source>
        <dbReference type="PROSITE" id="PS50977"/>
    </source>
</evidence>
<keyword evidence="1" id="KW-0805">Transcription regulation</keyword>
<protein>
    <submittedName>
        <fullName evidence="6">TetR/AcrR family transcriptional regulator</fullName>
    </submittedName>
</protein>